<comment type="similarity">
    <text evidence="2">Belongs to the CitM (TC 2.A.11) transporter family.</text>
</comment>
<evidence type="ECO:0000313" key="11">
    <source>
        <dbReference type="Proteomes" id="UP001198163"/>
    </source>
</evidence>
<feature type="transmembrane region" description="Helical" evidence="8">
    <location>
        <begin position="282"/>
        <end position="300"/>
    </location>
</feature>
<name>A0AAE3JL55_9SPIR</name>
<proteinExistence type="inferred from homology"/>
<dbReference type="PANTHER" id="PTHR43568">
    <property type="entry name" value="P PROTEIN"/>
    <property type="match status" value="1"/>
</dbReference>
<dbReference type="EMBL" id="JAINWA010000003">
    <property type="protein sequence ID" value="MCD1655900.1"/>
    <property type="molecule type" value="Genomic_DNA"/>
</dbReference>
<dbReference type="PRINTS" id="PR00758">
    <property type="entry name" value="ARSENICPUMP"/>
</dbReference>
<evidence type="ECO:0000256" key="3">
    <source>
        <dbReference type="ARBA" id="ARBA00022448"/>
    </source>
</evidence>
<evidence type="ECO:0000256" key="7">
    <source>
        <dbReference type="ARBA" id="ARBA00023136"/>
    </source>
</evidence>
<dbReference type="RefSeq" id="WP_230757926.1">
    <property type="nucleotide sequence ID" value="NZ_JAINWA010000003.1"/>
</dbReference>
<evidence type="ECO:0000256" key="2">
    <source>
        <dbReference type="ARBA" id="ARBA00009843"/>
    </source>
</evidence>
<comment type="subcellular location">
    <subcellularLocation>
        <location evidence="1">Cell membrane</location>
        <topology evidence="1">Multi-pass membrane protein</topology>
    </subcellularLocation>
</comment>
<feature type="transmembrane region" description="Helical" evidence="8">
    <location>
        <begin position="92"/>
        <end position="122"/>
    </location>
</feature>
<dbReference type="PANTHER" id="PTHR43568:SF1">
    <property type="entry name" value="P PROTEIN"/>
    <property type="match status" value="1"/>
</dbReference>
<feature type="transmembrane region" description="Helical" evidence="8">
    <location>
        <begin position="178"/>
        <end position="199"/>
    </location>
</feature>
<evidence type="ECO:0000313" key="10">
    <source>
        <dbReference type="EMBL" id="MCD1655900.1"/>
    </source>
</evidence>
<dbReference type="Pfam" id="PF03600">
    <property type="entry name" value="CitMHS"/>
    <property type="match status" value="1"/>
</dbReference>
<reference evidence="10" key="1">
    <citation type="submission" date="2021-08" db="EMBL/GenBank/DDBJ databases">
        <title>Comparative analyses of Brucepasteria parasyntrophica and Teretinema zuelzerae.</title>
        <authorList>
            <person name="Song Y."/>
            <person name="Brune A."/>
        </authorList>
    </citation>
    <scope>NUCLEOTIDE SEQUENCE</scope>
    <source>
        <strain evidence="10">DSM 1903</strain>
    </source>
</reference>
<feature type="transmembrane region" description="Helical" evidence="8">
    <location>
        <begin position="134"/>
        <end position="153"/>
    </location>
</feature>
<feature type="transmembrane region" description="Helical" evidence="8">
    <location>
        <begin position="362"/>
        <end position="390"/>
    </location>
</feature>
<dbReference type="GO" id="GO:0015105">
    <property type="term" value="F:arsenite transmembrane transporter activity"/>
    <property type="evidence" value="ECO:0007669"/>
    <property type="project" value="InterPro"/>
</dbReference>
<evidence type="ECO:0000256" key="1">
    <source>
        <dbReference type="ARBA" id="ARBA00004651"/>
    </source>
</evidence>
<dbReference type="InterPro" id="IPR004680">
    <property type="entry name" value="Cit_transptr-like_dom"/>
</dbReference>
<feature type="transmembrane region" description="Helical" evidence="8">
    <location>
        <begin position="30"/>
        <end position="47"/>
    </location>
</feature>
<comment type="caution">
    <text evidence="10">The sequence shown here is derived from an EMBL/GenBank/DDBJ whole genome shotgun (WGS) entry which is preliminary data.</text>
</comment>
<feature type="transmembrane region" description="Helical" evidence="8">
    <location>
        <begin position="402"/>
        <end position="425"/>
    </location>
</feature>
<keyword evidence="11" id="KW-1185">Reference proteome</keyword>
<evidence type="ECO:0000256" key="6">
    <source>
        <dbReference type="ARBA" id="ARBA00022989"/>
    </source>
</evidence>
<protein>
    <submittedName>
        <fullName evidence="10">Citrate transporter</fullName>
    </submittedName>
</protein>
<dbReference type="Proteomes" id="UP001198163">
    <property type="component" value="Unassembled WGS sequence"/>
</dbReference>
<dbReference type="InterPro" id="IPR000802">
    <property type="entry name" value="Arsenical_pump_ArsB"/>
</dbReference>
<gene>
    <name evidence="10" type="ORF">K7J14_14470</name>
</gene>
<keyword evidence="6 8" id="KW-1133">Transmembrane helix</keyword>
<keyword evidence="7 8" id="KW-0472">Membrane</keyword>
<feature type="domain" description="Citrate transporter-like" evidence="9">
    <location>
        <begin position="23"/>
        <end position="368"/>
    </location>
</feature>
<evidence type="ECO:0000256" key="8">
    <source>
        <dbReference type="SAM" id="Phobius"/>
    </source>
</evidence>
<keyword evidence="3" id="KW-0813">Transport</keyword>
<dbReference type="AlphaFoldDB" id="A0AAE3JL55"/>
<evidence type="ECO:0000259" key="9">
    <source>
        <dbReference type="Pfam" id="PF03600"/>
    </source>
</evidence>
<feature type="transmembrane region" description="Helical" evidence="8">
    <location>
        <begin position="54"/>
        <end position="72"/>
    </location>
</feature>
<evidence type="ECO:0000256" key="5">
    <source>
        <dbReference type="ARBA" id="ARBA00022692"/>
    </source>
</evidence>
<keyword evidence="5 8" id="KW-0812">Transmembrane</keyword>
<accession>A0AAE3JL55</accession>
<organism evidence="10 11">
    <name type="scientific">Teretinema zuelzerae</name>
    <dbReference type="NCBI Taxonomy" id="156"/>
    <lineage>
        <taxon>Bacteria</taxon>
        <taxon>Pseudomonadati</taxon>
        <taxon>Spirochaetota</taxon>
        <taxon>Spirochaetia</taxon>
        <taxon>Spirochaetales</taxon>
        <taxon>Treponemataceae</taxon>
        <taxon>Teretinema</taxon>
    </lineage>
</organism>
<sequence>MEMKWIVLAIAALMYGVVVAFPHKKAWATLGAAAAVILLQVVTPAHAFGTLVNWNVLMIYVGSLAIAELFIYSRVPARIADNIVAATPNIGLAIVAILMMTGIISAFVENVATVLVMAPIALALSRKLKMNPTYFMVGLAVMANLQGTATLVGDPPSMIFASFANYGFNDFFVYQGRLSIFFIVQVGMLAGAVFFYAYFAKNGGQKVDIEREPIVSLVPTALLVLMIIGLAISSFFHTGISIWSGLTVMILGVAGLLWYRFVRKESTADTLKMIKGLDWETIVFLIGIFIVIGAIAETGLLEEFAIFLSTLVGSNVLLGFVVILAVSVVISGFVDNVPYIIAMLPVASTLAVNMGLKPELYMFALLIGSCLGGNLTPFGASANIVAMGILKKNGSPMNFSGWLKIGAPFTLITTAAASAFLWLVWR</sequence>
<feature type="transmembrane region" description="Helical" evidence="8">
    <location>
        <begin position="214"/>
        <end position="236"/>
    </location>
</feature>
<dbReference type="GO" id="GO:0005886">
    <property type="term" value="C:plasma membrane"/>
    <property type="evidence" value="ECO:0007669"/>
    <property type="project" value="UniProtKB-SubCell"/>
</dbReference>
<evidence type="ECO:0000256" key="4">
    <source>
        <dbReference type="ARBA" id="ARBA00022475"/>
    </source>
</evidence>
<dbReference type="InterPro" id="IPR051475">
    <property type="entry name" value="Diverse_Ion_Transporter"/>
</dbReference>
<feature type="transmembrane region" description="Helical" evidence="8">
    <location>
        <begin position="306"/>
        <end position="330"/>
    </location>
</feature>
<feature type="transmembrane region" description="Helical" evidence="8">
    <location>
        <begin position="242"/>
        <end position="261"/>
    </location>
</feature>
<keyword evidence="4" id="KW-1003">Cell membrane</keyword>